<reference evidence="1" key="1">
    <citation type="submission" date="2015-08" db="EMBL/GenBank/DDBJ databases">
        <authorList>
            <person name="Babu N.S."/>
            <person name="Beckwith C.J."/>
            <person name="Beseler K.G."/>
            <person name="Brison A."/>
            <person name="Carone J.V."/>
            <person name="Caskin T.P."/>
            <person name="Diamond M."/>
            <person name="Durham M.E."/>
            <person name="Foxe J.M."/>
            <person name="Go M."/>
            <person name="Henderson B.A."/>
            <person name="Jones I.B."/>
            <person name="McGettigan J.A."/>
            <person name="Micheletti S.J."/>
            <person name="Nasrallah M.E."/>
            <person name="Ortiz D."/>
            <person name="Piller C.R."/>
            <person name="Privatt S.R."/>
            <person name="Schneider S.L."/>
            <person name="Sharp S."/>
            <person name="Smith T.C."/>
            <person name="Stanton J.D."/>
            <person name="Ullery H.E."/>
            <person name="Wilson R.J."/>
            <person name="Serrano M.G."/>
            <person name="Buck G."/>
            <person name="Lee V."/>
            <person name="Wang Y."/>
            <person name="Carvalho R."/>
            <person name="Voegtly L."/>
            <person name="Shi R."/>
            <person name="Duckworth R."/>
            <person name="Johnson A."/>
            <person name="Loviza R."/>
            <person name="Walstead R."/>
            <person name="Shah Z."/>
            <person name="Kiflezghi M."/>
            <person name="Wade K."/>
            <person name="Ball S.L."/>
            <person name="Bradley K.W."/>
            <person name="Asai D.J."/>
            <person name="Bowman C.A."/>
            <person name="Russell D.A."/>
            <person name="Pope W.H."/>
            <person name="Jacobs-Sera D."/>
            <person name="Hendrix R.W."/>
            <person name="Hatfull G.F."/>
        </authorList>
    </citation>
    <scope>NUCLEOTIDE SEQUENCE</scope>
</reference>
<dbReference type="SUPFAM" id="SSF82607">
    <property type="entry name" value="YbaB-like"/>
    <property type="match status" value="1"/>
</dbReference>
<accession>A0A2P2CJW6</accession>
<sequence length="128" mass="13948">MTMSRLEAVLATIDAQADTALTKLDQAQQFATRSEHLAVEGASADEVAKVTVDGTGQVQSITIDDDVRHLSGAQVAGSVMEALRQAQRRLSYHVEQLGTEIYGPGSPSVQAFSQAYRDRYGYEEDEDR</sequence>
<dbReference type="EMBL" id="CZKB01000027">
    <property type="protein sequence ID" value="CUR62268.1"/>
    <property type="molecule type" value="Genomic_DNA"/>
</dbReference>
<name>A0A2P2CJW6_9ZZZZ</name>
<organism evidence="1">
    <name type="scientific">metagenome</name>
    <dbReference type="NCBI Taxonomy" id="256318"/>
    <lineage>
        <taxon>unclassified sequences</taxon>
        <taxon>metagenomes</taxon>
    </lineage>
</organism>
<proteinExistence type="predicted"/>
<dbReference type="GO" id="GO:0003677">
    <property type="term" value="F:DNA binding"/>
    <property type="evidence" value="ECO:0007669"/>
    <property type="project" value="InterPro"/>
</dbReference>
<protein>
    <recommendedName>
        <fullName evidence="2">YbaB/EbfC DNA-binding family protein</fullName>
    </recommendedName>
</protein>
<dbReference type="InterPro" id="IPR004401">
    <property type="entry name" value="YbaB/EbfC"/>
</dbReference>
<evidence type="ECO:0008006" key="2">
    <source>
        <dbReference type="Google" id="ProtNLM"/>
    </source>
</evidence>
<dbReference type="AlphaFoldDB" id="A0A2P2CJW6"/>
<gene>
    <name evidence="1" type="ORF">NOCA170214</name>
</gene>
<dbReference type="Gene3D" id="3.30.1310.10">
    <property type="entry name" value="Nucleoid-associated protein YbaB-like domain"/>
    <property type="match status" value="1"/>
</dbReference>
<dbReference type="Pfam" id="PF02575">
    <property type="entry name" value="YbaB_DNA_bd"/>
    <property type="match status" value="1"/>
</dbReference>
<dbReference type="InterPro" id="IPR036894">
    <property type="entry name" value="YbaB-like_sf"/>
</dbReference>
<evidence type="ECO:0000313" key="1">
    <source>
        <dbReference type="EMBL" id="CUR62268.1"/>
    </source>
</evidence>